<dbReference type="PANTHER" id="PTHR12526">
    <property type="entry name" value="GLYCOSYLTRANSFERASE"/>
    <property type="match status" value="1"/>
</dbReference>
<evidence type="ECO:0000313" key="4">
    <source>
        <dbReference type="EMBL" id="OGY78434.1"/>
    </source>
</evidence>
<feature type="domain" description="Glycosyltransferase subfamily 4-like N-terminal" evidence="3">
    <location>
        <begin position="15"/>
        <end position="181"/>
    </location>
</feature>
<keyword evidence="1" id="KW-1133">Transmembrane helix</keyword>
<proteinExistence type="predicted"/>
<evidence type="ECO:0000256" key="1">
    <source>
        <dbReference type="SAM" id="Phobius"/>
    </source>
</evidence>
<dbReference type="Pfam" id="PF13439">
    <property type="entry name" value="Glyco_transf_4"/>
    <property type="match status" value="1"/>
</dbReference>
<dbReference type="AlphaFoldDB" id="A0A1G2ANE6"/>
<dbReference type="GO" id="GO:0016757">
    <property type="term" value="F:glycosyltransferase activity"/>
    <property type="evidence" value="ECO:0007669"/>
    <property type="project" value="InterPro"/>
</dbReference>
<reference evidence="4 5" key="1">
    <citation type="journal article" date="2016" name="Nat. Commun.">
        <title>Thousands of microbial genomes shed light on interconnected biogeochemical processes in an aquifer system.</title>
        <authorList>
            <person name="Anantharaman K."/>
            <person name="Brown C.T."/>
            <person name="Hug L.A."/>
            <person name="Sharon I."/>
            <person name="Castelle C.J."/>
            <person name="Probst A.J."/>
            <person name="Thomas B.C."/>
            <person name="Singh A."/>
            <person name="Wilkins M.J."/>
            <person name="Karaoz U."/>
            <person name="Brodie E.L."/>
            <person name="Williams K.H."/>
            <person name="Hubbard S.S."/>
            <person name="Banfield J.F."/>
        </authorList>
    </citation>
    <scope>NUCLEOTIDE SEQUENCE [LARGE SCALE GENOMIC DNA]</scope>
</reference>
<dbReference type="Gene3D" id="3.40.50.2000">
    <property type="entry name" value="Glycogen Phosphorylase B"/>
    <property type="match status" value="2"/>
</dbReference>
<dbReference type="CDD" id="cd03811">
    <property type="entry name" value="GT4_GT28_WabH-like"/>
    <property type="match status" value="1"/>
</dbReference>
<feature type="transmembrane region" description="Helical" evidence="1">
    <location>
        <begin position="66"/>
        <end position="92"/>
    </location>
</feature>
<evidence type="ECO:0008006" key="6">
    <source>
        <dbReference type="Google" id="ProtNLM"/>
    </source>
</evidence>
<organism evidence="4 5">
    <name type="scientific">Candidatus Kerfeldbacteria bacterium RIFCSPHIGHO2_02_FULL_42_14</name>
    <dbReference type="NCBI Taxonomy" id="1798540"/>
    <lineage>
        <taxon>Bacteria</taxon>
        <taxon>Candidatus Kerfeldiibacteriota</taxon>
    </lineage>
</organism>
<feature type="domain" description="Glycosyl transferase family 1" evidence="2">
    <location>
        <begin position="189"/>
        <end position="336"/>
    </location>
</feature>
<evidence type="ECO:0000259" key="2">
    <source>
        <dbReference type="Pfam" id="PF00534"/>
    </source>
</evidence>
<dbReference type="InterPro" id="IPR028098">
    <property type="entry name" value="Glyco_trans_4-like_N"/>
</dbReference>
<accession>A0A1G2ANE6</accession>
<gene>
    <name evidence="4" type="ORF">A3B74_01910</name>
</gene>
<protein>
    <recommendedName>
        <fullName evidence="6">Glycosyl transferase family 1 domain-containing protein</fullName>
    </recommendedName>
</protein>
<keyword evidence="1" id="KW-0472">Membrane</keyword>
<dbReference type="SUPFAM" id="SSF53756">
    <property type="entry name" value="UDP-Glycosyltransferase/glycogen phosphorylase"/>
    <property type="match status" value="1"/>
</dbReference>
<keyword evidence="1" id="KW-0812">Transmembrane</keyword>
<comment type="caution">
    <text evidence="4">The sequence shown here is derived from an EMBL/GenBank/DDBJ whole genome shotgun (WGS) entry which is preliminary data.</text>
</comment>
<evidence type="ECO:0000259" key="3">
    <source>
        <dbReference type="Pfam" id="PF13439"/>
    </source>
</evidence>
<dbReference type="EMBL" id="MHKB01000015">
    <property type="protein sequence ID" value="OGY78434.1"/>
    <property type="molecule type" value="Genomic_DNA"/>
</dbReference>
<dbReference type="Proteomes" id="UP000177165">
    <property type="component" value="Unassembled WGS sequence"/>
</dbReference>
<dbReference type="InterPro" id="IPR001296">
    <property type="entry name" value="Glyco_trans_1"/>
</dbReference>
<evidence type="ECO:0000313" key="5">
    <source>
        <dbReference type="Proteomes" id="UP000177165"/>
    </source>
</evidence>
<dbReference type="STRING" id="1798540.A3B74_01910"/>
<sequence>MKRVLIYKFPYSSLFGGGERHTLDLVEGLQTHGFEFFLVSSCSVLVPEFRRRQISTWRLPFIKEPVSYGTVFLFPFVALFAFCILSSILIYFRIGYRVQTLYCLSLTEKILITPVARLLGMRVLWIEHVACGRWLVLNPFRPLYVAFSRLASIVTPSQDAAHSFIQLGVLQKRIHVIPYGLRIDAWTVERKHLPDPTKHFTLGYVGRLEPEKGVDILLRAIQEVRFSLPHIRGIIIGHGSSRRHLEWLAREFGILDRVTFVGFQLDVQKWLKNLHVLILPSVKRESFGIIVLEALCAKVPVIASDIGGVPEIIEHNKTGYLVHPGNVEALVEQILFTYHHYTDALESARRGSAKVAAQFSLETMLSRFSILL</sequence>
<dbReference type="Pfam" id="PF00534">
    <property type="entry name" value="Glycos_transf_1"/>
    <property type="match status" value="1"/>
</dbReference>
<name>A0A1G2ANE6_9BACT</name>